<evidence type="ECO:0000313" key="2">
    <source>
        <dbReference type="Proteomes" id="UP000198558"/>
    </source>
</evidence>
<dbReference type="Gene3D" id="1.10.1070.20">
    <property type="match status" value="1"/>
</dbReference>
<reference evidence="2" key="1">
    <citation type="submission" date="2016-10" db="EMBL/GenBank/DDBJ databases">
        <authorList>
            <person name="Varghese N."/>
            <person name="Submissions S."/>
        </authorList>
    </citation>
    <scope>NUCLEOTIDE SEQUENCE [LARGE SCALE GENOMIC DNA]</scope>
    <source>
        <strain evidence="2">DSM 1551</strain>
    </source>
</reference>
<accession>A0A1I0FQ22</accession>
<gene>
    <name evidence="1" type="ORF">SAMN04489758_12124</name>
</gene>
<dbReference type="EMBL" id="FOIN01000021">
    <property type="protein sequence ID" value="SET60283.1"/>
    <property type="molecule type" value="Genomic_DNA"/>
</dbReference>
<dbReference type="GeneID" id="78288707"/>
<evidence type="ECO:0008006" key="3">
    <source>
        <dbReference type="Google" id="ProtNLM"/>
    </source>
</evidence>
<name>A0A1I0FQ22_9FIRM</name>
<dbReference type="AlphaFoldDB" id="A0A1I0FQ22"/>
<organism evidence="1 2">
    <name type="scientific">Thomasclavelia cocleata</name>
    <dbReference type="NCBI Taxonomy" id="69824"/>
    <lineage>
        <taxon>Bacteria</taxon>
        <taxon>Bacillati</taxon>
        <taxon>Bacillota</taxon>
        <taxon>Erysipelotrichia</taxon>
        <taxon>Erysipelotrichales</taxon>
        <taxon>Coprobacillaceae</taxon>
        <taxon>Thomasclavelia</taxon>
    </lineage>
</organism>
<dbReference type="Proteomes" id="UP000198558">
    <property type="component" value="Unassembled WGS sequence"/>
</dbReference>
<evidence type="ECO:0000313" key="1">
    <source>
        <dbReference type="EMBL" id="SET60283.1"/>
    </source>
</evidence>
<protein>
    <recommendedName>
        <fullName evidence="3">HipA-like C-terminal domain-containing protein</fullName>
    </recommendedName>
</protein>
<dbReference type="RefSeq" id="WP_092354461.1">
    <property type="nucleotide sequence ID" value="NZ_FOIN01000021.1"/>
</dbReference>
<proteinExistence type="predicted"/>
<sequence length="217" mass="25439">MICENVAFYLCQILDVPYVNYKIGILQGAKSNALVSICRSMIDHNQEFIPAYQVLTQKSDKITNTVNDYYLYLSILEEQNVPNAKEYLQKMIILDFIMANEDRHLGNFGVIRDVESLQWVAICPIFDTGRSLNNKYWLDEIVDMRFFTNHFVNSETVKQFIDYPINDMGIKKLYQVPIYFKKLLNKYIDELPLKEDDIAILVQAFKQRIALLENINK</sequence>
<keyword evidence="2" id="KW-1185">Reference proteome</keyword>
<dbReference type="OrthoDB" id="9812605at2"/>